<dbReference type="InterPro" id="IPR001610">
    <property type="entry name" value="PAC"/>
</dbReference>
<feature type="domain" description="EAL" evidence="5">
    <location>
        <begin position="572"/>
        <end position="826"/>
    </location>
</feature>
<dbReference type="Pfam" id="PF00072">
    <property type="entry name" value="Response_reg"/>
    <property type="match status" value="2"/>
</dbReference>
<dbReference type="SUPFAM" id="SSF52172">
    <property type="entry name" value="CheY-like"/>
    <property type="match status" value="2"/>
</dbReference>
<dbReference type="SUPFAM" id="SSF55785">
    <property type="entry name" value="PYP-like sensor domain (PAS domain)"/>
    <property type="match status" value="2"/>
</dbReference>
<dbReference type="PROSITE" id="PS50112">
    <property type="entry name" value="PAS"/>
    <property type="match status" value="2"/>
</dbReference>
<comment type="caution">
    <text evidence="7">The sequence shown here is derived from an EMBL/GenBank/DDBJ whole genome shotgun (WGS) entry which is preliminary data.</text>
</comment>
<dbReference type="Gene3D" id="3.20.20.450">
    <property type="entry name" value="EAL domain"/>
    <property type="match status" value="1"/>
</dbReference>
<dbReference type="EMBL" id="BMXV01000001">
    <property type="protein sequence ID" value="GGY59902.1"/>
    <property type="molecule type" value="Genomic_DNA"/>
</dbReference>
<evidence type="ECO:0000313" key="8">
    <source>
        <dbReference type="Proteomes" id="UP000601597"/>
    </source>
</evidence>
<dbReference type="Gene3D" id="3.40.50.2300">
    <property type="match status" value="2"/>
</dbReference>
<dbReference type="InterPro" id="IPR035965">
    <property type="entry name" value="PAS-like_dom_sf"/>
</dbReference>
<dbReference type="Gene3D" id="3.30.70.270">
    <property type="match status" value="1"/>
</dbReference>
<dbReference type="Gene3D" id="3.30.450.20">
    <property type="entry name" value="PAS domain"/>
    <property type="match status" value="2"/>
</dbReference>
<gene>
    <name evidence="7" type="ORF">GCM10007071_02880</name>
</gene>
<feature type="domain" description="PAC" evidence="4">
    <location>
        <begin position="344"/>
        <end position="398"/>
    </location>
</feature>
<evidence type="ECO:0000259" key="5">
    <source>
        <dbReference type="PROSITE" id="PS50883"/>
    </source>
</evidence>
<dbReference type="InterPro" id="IPR029787">
    <property type="entry name" value="Nucleotide_cyclase"/>
</dbReference>
<accession>A0ABQ3AMY2</accession>
<evidence type="ECO:0008006" key="9">
    <source>
        <dbReference type="Google" id="ProtNLM"/>
    </source>
</evidence>
<dbReference type="InterPro" id="IPR000700">
    <property type="entry name" value="PAS-assoc_C"/>
</dbReference>
<dbReference type="NCBIfam" id="TIGR00229">
    <property type="entry name" value="sensory_box"/>
    <property type="match status" value="2"/>
</dbReference>
<organism evidence="7 8">
    <name type="scientific">Marinobacter zhanjiangensis</name>
    <dbReference type="NCBI Taxonomy" id="578215"/>
    <lineage>
        <taxon>Bacteria</taxon>
        <taxon>Pseudomonadati</taxon>
        <taxon>Pseudomonadota</taxon>
        <taxon>Gammaproteobacteria</taxon>
        <taxon>Pseudomonadales</taxon>
        <taxon>Marinobacteraceae</taxon>
        <taxon>Marinobacter</taxon>
    </lineage>
</organism>
<evidence type="ECO:0000256" key="1">
    <source>
        <dbReference type="PROSITE-ProRule" id="PRU00169"/>
    </source>
</evidence>
<dbReference type="PANTHER" id="PTHR44757:SF2">
    <property type="entry name" value="BIOFILM ARCHITECTURE MAINTENANCE PROTEIN MBAA"/>
    <property type="match status" value="1"/>
</dbReference>
<dbReference type="NCBIfam" id="TIGR00254">
    <property type="entry name" value="GGDEF"/>
    <property type="match status" value="1"/>
</dbReference>
<dbReference type="SMART" id="SM00448">
    <property type="entry name" value="REC"/>
    <property type="match status" value="2"/>
</dbReference>
<sequence length="969" mass="108269">MSERFMSDDQSRLRVLLIEDDEDDVLITRDLLHEGSAAPFDLAWIDNADDGLLSLRDNQHDVALVDYRLGPESGIDLIRQAQREGISTPMILLTGQGDHDLDLKAVEIGAADYLVKGLVDAQSLIRSIRYAIDRALAVTGLLQSEARYRVLFNSNPVAMMLAEPDTGQVVSVNEAARTLYGMAPEEAAPLTLADLISPQEQPGGLPRLLNSEGVFAQPGSRLEVHRRMDGTELYVEVRSQAMQLNQRQLDLVMVMDVTERIENGRQLRLMKQGIESSSNGIVIADARQPQMPIVYVNPAFEQITGYRAEECIGHNCRFLQKGADGDEPNRQALEEIRQSLRQEREVTVVLRNFRKDGTPFWNDLYIAPIRDSGGDVTHFIGIQNDISEKKSAESKLAYNASHDVLTGLPNRSLLEDRLIQACQMARRYRRKVGVLFFDVDGFKPVNDSLGHRVGDQLLVEIATRLEKGVRSGDTVARGSGDEFIVVLPDLAHGDDVIKVVEQLLHAIAAPYQIQDRTLQLTASAGIALDDGSIDDPMVLVQQADLAMYRAKQHGRNTYQWFASDLNVEASERVELRNDLQRALEQGQLELFYQPIVESRTGKIRGSEALIRWHHPRRGLVAPIQFIPLAEDTGQIIELGQWVLQQACRDAIRLLGMGYRDYRVSVNVSPVQLRQEGFVDLVTDTLRQTGLAPERLELEIVESSVLYDTDQVVDRLGRLRDLGVGIAIDDFGTGFSSLSYLKIMPVTKIKIDRAFVKDVISNRRDAAITQGILSMAHHLSLEVVAEGVETQAHAAFLRKNNCQLLQGYLFARPMPFKAFAEFLATRGNASDNEDAGGTDDTHDSKPTLLLLDDEANILRALSRVLRRDGYRILSTTSITEAFELLAANNVQVIISDQRMPAMSGTEFLSQVKDIYPDTVRIVLSGYTDLKSVTEAINEGAIYKFLTKPWDDQQIRNHIRQAFVYYDASTE</sequence>
<feature type="modified residue" description="4-aspartylphosphate" evidence="1">
    <location>
        <position position="66"/>
    </location>
</feature>
<dbReference type="PROSITE" id="PS50883">
    <property type="entry name" value="EAL"/>
    <property type="match status" value="1"/>
</dbReference>
<feature type="domain" description="PAS" evidence="3">
    <location>
        <begin position="144"/>
        <end position="201"/>
    </location>
</feature>
<dbReference type="CDD" id="cd01949">
    <property type="entry name" value="GGDEF"/>
    <property type="match status" value="1"/>
</dbReference>
<dbReference type="CDD" id="cd17569">
    <property type="entry name" value="REC_HupR-like"/>
    <property type="match status" value="1"/>
</dbReference>
<dbReference type="CDD" id="cd00156">
    <property type="entry name" value="REC"/>
    <property type="match status" value="1"/>
</dbReference>
<reference evidence="8" key="1">
    <citation type="journal article" date="2019" name="Int. J. Syst. Evol. Microbiol.">
        <title>The Global Catalogue of Microorganisms (GCM) 10K type strain sequencing project: providing services to taxonomists for standard genome sequencing and annotation.</title>
        <authorList>
            <consortium name="The Broad Institute Genomics Platform"/>
            <consortium name="The Broad Institute Genome Sequencing Center for Infectious Disease"/>
            <person name="Wu L."/>
            <person name="Ma J."/>
        </authorList>
    </citation>
    <scope>NUCLEOTIDE SEQUENCE [LARGE SCALE GENOMIC DNA]</scope>
    <source>
        <strain evidence="8">KCTC 22280</strain>
    </source>
</reference>
<dbReference type="Pfam" id="PF00563">
    <property type="entry name" value="EAL"/>
    <property type="match status" value="1"/>
</dbReference>
<feature type="modified residue" description="4-aspartylphosphate" evidence="1">
    <location>
        <position position="895"/>
    </location>
</feature>
<dbReference type="CDD" id="cd00130">
    <property type="entry name" value="PAS"/>
    <property type="match status" value="2"/>
</dbReference>
<dbReference type="SMART" id="SM00091">
    <property type="entry name" value="PAS"/>
    <property type="match status" value="2"/>
</dbReference>
<dbReference type="Pfam" id="PF00990">
    <property type="entry name" value="GGDEF"/>
    <property type="match status" value="1"/>
</dbReference>
<dbReference type="Proteomes" id="UP000601597">
    <property type="component" value="Unassembled WGS sequence"/>
</dbReference>
<feature type="domain" description="PAS" evidence="3">
    <location>
        <begin position="266"/>
        <end position="315"/>
    </location>
</feature>
<dbReference type="Pfam" id="PF13426">
    <property type="entry name" value="PAS_9"/>
    <property type="match status" value="2"/>
</dbReference>
<evidence type="ECO:0000259" key="4">
    <source>
        <dbReference type="PROSITE" id="PS50113"/>
    </source>
</evidence>
<dbReference type="SMART" id="SM00086">
    <property type="entry name" value="PAC"/>
    <property type="match status" value="2"/>
</dbReference>
<dbReference type="InterPro" id="IPR001789">
    <property type="entry name" value="Sig_transdc_resp-reg_receiver"/>
</dbReference>
<feature type="domain" description="Response regulatory" evidence="2">
    <location>
        <begin position="14"/>
        <end position="131"/>
    </location>
</feature>
<proteinExistence type="predicted"/>
<protein>
    <recommendedName>
        <fullName evidence="9">PAS domain S-box-containing protein/diguanylate cyclase (GGDEF) domain-containing protein</fullName>
    </recommendedName>
</protein>
<dbReference type="SMART" id="SM00052">
    <property type="entry name" value="EAL"/>
    <property type="match status" value="1"/>
</dbReference>
<name>A0ABQ3AMY2_9GAMM</name>
<feature type="domain" description="Response regulatory" evidence="2">
    <location>
        <begin position="846"/>
        <end position="961"/>
    </location>
</feature>
<dbReference type="PROSITE" id="PS50113">
    <property type="entry name" value="PAC"/>
    <property type="match status" value="1"/>
</dbReference>
<dbReference type="InterPro" id="IPR052155">
    <property type="entry name" value="Biofilm_reg_signaling"/>
</dbReference>
<dbReference type="PROSITE" id="PS50110">
    <property type="entry name" value="RESPONSE_REGULATORY"/>
    <property type="match status" value="2"/>
</dbReference>
<dbReference type="InterPro" id="IPR000160">
    <property type="entry name" value="GGDEF_dom"/>
</dbReference>
<evidence type="ECO:0000259" key="2">
    <source>
        <dbReference type="PROSITE" id="PS50110"/>
    </source>
</evidence>
<evidence type="ECO:0000313" key="7">
    <source>
        <dbReference type="EMBL" id="GGY59902.1"/>
    </source>
</evidence>
<dbReference type="InterPro" id="IPR035919">
    <property type="entry name" value="EAL_sf"/>
</dbReference>
<dbReference type="InterPro" id="IPR000014">
    <property type="entry name" value="PAS"/>
</dbReference>
<dbReference type="CDD" id="cd01948">
    <property type="entry name" value="EAL"/>
    <property type="match status" value="1"/>
</dbReference>
<dbReference type="SUPFAM" id="SSF55073">
    <property type="entry name" value="Nucleotide cyclase"/>
    <property type="match status" value="1"/>
</dbReference>
<feature type="domain" description="GGDEF" evidence="6">
    <location>
        <begin position="430"/>
        <end position="563"/>
    </location>
</feature>
<keyword evidence="8" id="KW-1185">Reference proteome</keyword>
<evidence type="ECO:0000259" key="6">
    <source>
        <dbReference type="PROSITE" id="PS50887"/>
    </source>
</evidence>
<dbReference type="PANTHER" id="PTHR44757">
    <property type="entry name" value="DIGUANYLATE CYCLASE DGCP"/>
    <property type="match status" value="1"/>
</dbReference>
<dbReference type="PROSITE" id="PS50887">
    <property type="entry name" value="GGDEF"/>
    <property type="match status" value="1"/>
</dbReference>
<dbReference type="SUPFAM" id="SSF141868">
    <property type="entry name" value="EAL domain-like"/>
    <property type="match status" value="1"/>
</dbReference>
<dbReference type="InterPro" id="IPR001633">
    <property type="entry name" value="EAL_dom"/>
</dbReference>
<dbReference type="InterPro" id="IPR043128">
    <property type="entry name" value="Rev_trsase/Diguanyl_cyclase"/>
</dbReference>
<dbReference type="SMART" id="SM00267">
    <property type="entry name" value="GGDEF"/>
    <property type="match status" value="1"/>
</dbReference>
<dbReference type="InterPro" id="IPR011006">
    <property type="entry name" value="CheY-like_superfamily"/>
</dbReference>
<keyword evidence="1" id="KW-0597">Phosphoprotein</keyword>
<evidence type="ECO:0000259" key="3">
    <source>
        <dbReference type="PROSITE" id="PS50112"/>
    </source>
</evidence>